<evidence type="ECO:0000313" key="5">
    <source>
        <dbReference type="EMBL" id="SFS59271.1"/>
    </source>
</evidence>
<dbReference type="InterPro" id="IPR005320">
    <property type="entry name" value="Peptidase_S51"/>
</dbReference>
<dbReference type="PANTHER" id="PTHR20842">
    <property type="entry name" value="PROTEASE S51 ALPHA-ASPARTYL DIPEPTIDASE"/>
    <property type="match status" value="1"/>
</dbReference>
<proteinExistence type="inferred from homology"/>
<dbReference type="Gene3D" id="3.40.50.880">
    <property type="match status" value="1"/>
</dbReference>
<dbReference type="PANTHER" id="PTHR20842:SF0">
    <property type="entry name" value="ALPHA-ASPARTYL DIPEPTIDASE"/>
    <property type="match status" value="1"/>
</dbReference>
<comment type="similarity">
    <text evidence="1">Belongs to the peptidase S51 family.</text>
</comment>
<dbReference type="InterPro" id="IPR029062">
    <property type="entry name" value="Class_I_gatase-like"/>
</dbReference>
<dbReference type="RefSeq" id="WP_091835617.1">
    <property type="nucleotide sequence ID" value="NZ_FPAA01000004.1"/>
</dbReference>
<keyword evidence="4" id="KW-0720">Serine protease</keyword>
<name>A0A1I6R3E8_9BACL</name>
<evidence type="ECO:0000256" key="1">
    <source>
        <dbReference type="ARBA" id="ARBA00006534"/>
    </source>
</evidence>
<protein>
    <submittedName>
        <fullName evidence="5">Dipeptidase E</fullName>
    </submittedName>
</protein>
<accession>A0A1I6R3E8</accession>
<sequence length="148" mass="16738">MQKKLVLIGGGWMRDGDTEEVDSFAVQLTNKPSPLALFVPTASRDEEAYIEGFRDVYGWKLGCRTEVLRSFDWELDEKTIREKILGADLIYLGGGNYVTMLSLWKKQGLDRTILEAWERGVVLVGISAGAICWFNKGMRSHYEEKGIS</sequence>
<keyword evidence="2" id="KW-0645">Protease</keyword>
<dbReference type="AlphaFoldDB" id="A0A1I6R3E8"/>
<dbReference type="Proteomes" id="UP000198660">
    <property type="component" value="Unassembled WGS sequence"/>
</dbReference>
<dbReference type="GO" id="GO:0006508">
    <property type="term" value="P:proteolysis"/>
    <property type="evidence" value="ECO:0007669"/>
    <property type="project" value="UniProtKB-KW"/>
</dbReference>
<gene>
    <name evidence="5" type="ORF">SAMN05444972_10485</name>
</gene>
<reference evidence="6" key="1">
    <citation type="submission" date="2016-10" db="EMBL/GenBank/DDBJ databases">
        <authorList>
            <person name="Varghese N."/>
            <person name="Submissions S."/>
        </authorList>
    </citation>
    <scope>NUCLEOTIDE SEQUENCE [LARGE SCALE GENOMIC DNA]</scope>
    <source>
        <strain evidence="6">DSM 45789</strain>
    </source>
</reference>
<keyword evidence="3" id="KW-0378">Hydrolase</keyword>
<keyword evidence="6" id="KW-1185">Reference proteome</keyword>
<evidence type="ECO:0000313" key="6">
    <source>
        <dbReference type="Proteomes" id="UP000198660"/>
    </source>
</evidence>
<evidence type="ECO:0000256" key="3">
    <source>
        <dbReference type="ARBA" id="ARBA00022801"/>
    </source>
</evidence>
<organism evidence="5 6">
    <name type="scientific">Marininema halotolerans</name>
    <dbReference type="NCBI Taxonomy" id="1155944"/>
    <lineage>
        <taxon>Bacteria</taxon>
        <taxon>Bacillati</taxon>
        <taxon>Bacillota</taxon>
        <taxon>Bacilli</taxon>
        <taxon>Bacillales</taxon>
        <taxon>Thermoactinomycetaceae</taxon>
        <taxon>Marininema</taxon>
    </lineage>
</organism>
<dbReference type="Pfam" id="PF03575">
    <property type="entry name" value="Peptidase_S51"/>
    <property type="match status" value="1"/>
</dbReference>
<evidence type="ECO:0000256" key="4">
    <source>
        <dbReference type="ARBA" id="ARBA00022825"/>
    </source>
</evidence>
<dbReference type="EMBL" id="FPAA01000004">
    <property type="protein sequence ID" value="SFS59271.1"/>
    <property type="molecule type" value="Genomic_DNA"/>
</dbReference>
<dbReference type="SUPFAM" id="SSF52317">
    <property type="entry name" value="Class I glutamine amidotransferase-like"/>
    <property type="match status" value="1"/>
</dbReference>
<dbReference type="OrthoDB" id="9778515at2"/>
<evidence type="ECO:0000256" key="2">
    <source>
        <dbReference type="ARBA" id="ARBA00022670"/>
    </source>
</evidence>
<dbReference type="GO" id="GO:0008236">
    <property type="term" value="F:serine-type peptidase activity"/>
    <property type="evidence" value="ECO:0007669"/>
    <property type="project" value="UniProtKB-KW"/>
</dbReference>